<name>A0AAD9CV59_PAPLA</name>
<dbReference type="Proteomes" id="UP001182556">
    <property type="component" value="Unassembled WGS sequence"/>
</dbReference>
<dbReference type="AlphaFoldDB" id="A0AAD9CV59"/>
<keyword evidence="2" id="KW-1185">Reference proteome</keyword>
<accession>A0AAD9CV59</accession>
<sequence>MSDTAKNNCYMIESFSHLGPKEREKKEAQLAKMEATGADIVRLPAGVKLLYFLPAGTGEDQLQVTQCQYSDLYHHRKLALARRKEAAASGWPWPPAHGATAPEQEHRGFRDLCNSVKRDRKAAREHGHTGATEALGQLEVEVLAESSAAAKRPRILDGNGGPEVDEDNIGVGGAGDAGRLGAGLGTLDDGSETVEQLLEHIAARNISSCEEFLDLTGGEK</sequence>
<organism evidence="1 2">
    <name type="scientific">Papiliotrema laurentii</name>
    <name type="common">Cryptococcus laurentii</name>
    <dbReference type="NCBI Taxonomy" id="5418"/>
    <lineage>
        <taxon>Eukaryota</taxon>
        <taxon>Fungi</taxon>
        <taxon>Dikarya</taxon>
        <taxon>Basidiomycota</taxon>
        <taxon>Agaricomycotina</taxon>
        <taxon>Tremellomycetes</taxon>
        <taxon>Tremellales</taxon>
        <taxon>Rhynchogastremaceae</taxon>
        <taxon>Papiliotrema</taxon>
    </lineage>
</organism>
<gene>
    <name evidence="1" type="ORF">DB88DRAFT_474388</name>
</gene>
<dbReference type="EMBL" id="JAODAN010000009">
    <property type="protein sequence ID" value="KAK1922012.1"/>
    <property type="molecule type" value="Genomic_DNA"/>
</dbReference>
<comment type="caution">
    <text evidence="1">The sequence shown here is derived from an EMBL/GenBank/DDBJ whole genome shotgun (WGS) entry which is preliminary data.</text>
</comment>
<evidence type="ECO:0000313" key="1">
    <source>
        <dbReference type="EMBL" id="KAK1922012.1"/>
    </source>
</evidence>
<proteinExistence type="predicted"/>
<reference evidence="1" key="1">
    <citation type="submission" date="2023-02" db="EMBL/GenBank/DDBJ databases">
        <title>Identification and recombinant expression of a fungal hydrolase from Papiliotrema laurentii that hydrolyzes apple cutin and clears colloidal polyester polyurethane.</title>
        <authorList>
            <consortium name="DOE Joint Genome Institute"/>
            <person name="Roman V.A."/>
            <person name="Bojanowski C."/>
            <person name="Crable B.R."/>
            <person name="Wagner D.N."/>
            <person name="Hung C.S."/>
            <person name="Nadeau L.J."/>
            <person name="Schratz L."/>
            <person name="Haridas S."/>
            <person name="Pangilinan J."/>
            <person name="Lipzen A."/>
            <person name="Na H."/>
            <person name="Yan M."/>
            <person name="Ng V."/>
            <person name="Grigoriev I.V."/>
            <person name="Spatafora J.W."/>
            <person name="Barlow D."/>
            <person name="Biffinger J."/>
            <person name="Kelley-Loughnane N."/>
            <person name="Varaljay V.A."/>
            <person name="Crookes-Goodson W.J."/>
        </authorList>
    </citation>
    <scope>NUCLEOTIDE SEQUENCE</scope>
    <source>
        <strain evidence="1">5307AH</strain>
    </source>
</reference>
<protein>
    <submittedName>
        <fullName evidence="1">Uncharacterized protein</fullName>
    </submittedName>
</protein>
<evidence type="ECO:0000313" key="2">
    <source>
        <dbReference type="Proteomes" id="UP001182556"/>
    </source>
</evidence>